<feature type="compositionally biased region" description="Polar residues" evidence="1">
    <location>
        <begin position="155"/>
        <end position="169"/>
    </location>
</feature>
<accession>F4S0B5</accession>
<organism evidence="4">
    <name type="scientific">Melampsora larici-populina (strain 98AG31 / pathotype 3-4-7)</name>
    <name type="common">Poplar leaf rust fungus</name>
    <dbReference type="NCBI Taxonomy" id="747676"/>
    <lineage>
        <taxon>Eukaryota</taxon>
        <taxon>Fungi</taxon>
        <taxon>Dikarya</taxon>
        <taxon>Basidiomycota</taxon>
        <taxon>Pucciniomycotina</taxon>
        <taxon>Pucciniomycetes</taxon>
        <taxon>Pucciniales</taxon>
        <taxon>Melampsoraceae</taxon>
        <taxon>Melampsora</taxon>
    </lineage>
</organism>
<dbReference type="GeneID" id="18926067"/>
<keyword evidence="2" id="KW-0472">Membrane</keyword>
<feature type="region of interest" description="Disordered" evidence="1">
    <location>
        <begin position="362"/>
        <end position="440"/>
    </location>
</feature>
<feature type="region of interest" description="Disordered" evidence="1">
    <location>
        <begin position="324"/>
        <end position="345"/>
    </location>
</feature>
<feature type="compositionally biased region" description="Basic and acidic residues" evidence="1">
    <location>
        <begin position="409"/>
        <end position="424"/>
    </location>
</feature>
<dbReference type="HOGENOM" id="CLU_605625_0_0_1"/>
<keyword evidence="2" id="KW-1133">Transmembrane helix</keyword>
<evidence type="ECO:0000256" key="2">
    <source>
        <dbReference type="SAM" id="Phobius"/>
    </source>
</evidence>
<protein>
    <submittedName>
        <fullName evidence="3">Uncharacterized protein</fullName>
    </submittedName>
</protein>
<feature type="region of interest" description="Disordered" evidence="1">
    <location>
        <begin position="87"/>
        <end position="217"/>
    </location>
</feature>
<keyword evidence="4" id="KW-1185">Reference proteome</keyword>
<dbReference type="AlphaFoldDB" id="F4S0B5"/>
<feature type="compositionally biased region" description="Acidic residues" evidence="1">
    <location>
        <begin position="136"/>
        <end position="146"/>
    </location>
</feature>
<evidence type="ECO:0000256" key="1">
    <source>
        <dbReference type="SAM" id="MobiDB-lite"/>
    </source>
</evidence>
<evidence type="ECO:0000313" key="4">
    <source>
        <dbReference type="Proteomes" id="UP000001072"/>
    </source>
</evidence>
<dbReference type="OrthoDB" id="2503018at2759"/>
<evidence type="ECO:0000313" key="3">
    <source>
        <dbReference type="EMBL" id="EGG01967.1"/>
    </source>
</evidence>
<dbReference type="VEuPathDB" id="FungiDB:MELLADRAFT_117679"/>
<feature type="compositionally biased region" description="Polar residues" evidence="1">
    <location>
        <begin position="426"/>
        <end position="440"/>
    </location>
</feature>
<dbReference type="EMBL" id="GL883134">
    <property type="protein sequence ID" value="EGG01967.1"/>
    <property type="molecule type" value="Genomic_DNA"/>
</dbReference>
<gene>
    <name evidence="3" type="ORF">MELLADRAFT_117679</name>
</gene>
<dbReference type="KEGG" id="mlr:MELLADRAFT_117679"/>
<dbReference type="Proteomes" id="UP000001072">
    <property type="component" value="Unassembled WGS sequence"/>
</dbReference>
<keyword evidence="2" id="KW-0812">Transmembrane</keyword>
<feature type="transmembrane region" description="Helical" evidence="2">
    <location>
        <begin position="237"/>
        <end position="260"/>
    </location>
</feature>
<reference evidence="4" key="1">
    <citation type="journal article" date="2011" name="Proc. Natl. Acad. Sci. U.S.A.">
        <title>Obligate biotrophy features unraveled by the genomic analysis of rust fungi.</title>
        <authorList>
            <person name="Duplessis S."/>
            <person name="Cuomo C.A."/>
            <person name="Lin Y.-C."/>
            <person name="Aerts A."/>
            <person name="Tisserant E."/>
            <person name="Veneault-Fourrey C."/>
            <person name="Joly D.L."/>
            <person name="Hacquard S."/>
            <person name="Amselem J."/>
            <person name="Cantarel B.L."/>
            <person name="Chiu R."/>
            <person name="Coutinho P.M."/>
            <person name="Feau N."/>
            <person name="Field M."/>
            <person name="Frey P."/>
            <person name="Gelhaye E."/>
            <person name="Goldberg J."/>
            <person name="Grabherr M.G."/>
            <person name="Kodira C.D."/>
            <person name="Kohler A."/>
            <person name="Kuees U."/>
            <person name="Lindquist E.A."/>
            <person name="Lucas S.M."/>
            <person name="Mago R."/>
            <person name="Mauceli E."/>
            <person name="Morin E."/>
            <person name="Murat C."/>
            <person name="Pangilinan J.L."/>
            <person name="Park R."/>
            <person name="Pearson M."/>
            <person name="Quesneville H."/>
            <person name="Rouhier N."/>
            <person name="Sakthikumar S."/>
            <person name="Salamov A.A."/>
            <person name="Schmutz J."/>
            <person name="Selles B."/>
            <person name="Shapiro H."/>
            <person name="Tanguay P."/>
            <person name="Tuskan G.A."/>
            <person name="Henrissat B."/>
            <person name="Van de Peer Y."/>
            <person name="Rouze P."/>
            <person name="Ellis J.G."/>
            <person name="Dodds P.N."/>
            <person name="Schein J.E."/>
            <person name="Zhong S."/>
            <person name="Hamelin R.C."/>
            <person name="Grigoriev I.V."/>
            <person name="Szabo L.J."/>
            <person name="Martin F."/>
        </authorList>
    </citation>
    <scope>NUCLEOTIDE SEQUENCE [LARGE SCALE GENOMIC DNA]</scope>
    <source>
        <strain evidence="4">98AG31 / pathotype 3-4-7</strain>
    </source>
</reference>
<dbReference type="STRING" id="747676.F4S0B5"/>
<dbReference type="eggNOG" id="ENOG502SXDT">
    <property type="taxonomic scope" value="Eukaryota"/>
</dbReference>
<feature type="region of interest" description="Disordered" evidence="1">
    <location>
        <begin position="274"/>
        <end position="311"/>
    </location>
</feature>
<proteinExistence type="predicted"/>
<dbReference type="InParanoid" id="F4S0B5"/>
<feature type="compositionally biased region" description="Polar residues" evidence="1">
    <location>
        <begin position="298"/>
        <end position="308"/>
    </location>
</feature>
<name>F4S0B5_MELLP</name>
<dbReference type="RefSeq" id="XP_007414801.1">
    <property type="nucleotide sequence ID" value="XM_007414739.1"/>
</dbReference>
<feature type="compositionally biased region" description="Polar residues" evidence="1">
    <location>
        <begin position="324"/>
        <end position="340"/>
    </location>
</feature>
<sequence>MLKASKYGLLASPFFIFTAASGSFQPEHLAEKWNSASVQTATEGHLNSLETPPNLKSDVLEVVVPGTLLTTSRLLTERIAIDSFHSRAQSEPRLSLRTKRTTNQRSKNVTNLARRASGAPHVAHSALSTSTADSQDTPDADNDNDSDTNTNSSPRVTTSASGPTPTPMGSSRSSNSTSSSQATRSRGTPTSSASLASHATATSAASPSASPSAPQTAPTFGDLFSHLNSYFQPSNGAFPLAIMITVAAAILLLLVIISVAKCICHRPKFANAKDYPQGFPWESNNPNRPSDVKHKRTPSSPFSKSAEGNWSKMDNEKSLQTNHELNSWQPDPSLSHSSHVQVAPSPLQLSETANVQRTSPAPFSVTFEPQEGWTQNPPVLHSPARSSGFVFPAQPSPTSYDPLRAQSPYHEHQSSGHSDYHDRAPSPNQHASGHIKTSATVTAPRYPGWVGV</sequence>
<feature type="compositionally biased region" description="Low complexity" evidence="1">
    <location>
        <begin position="170"/>
        <end position="217"/>
    </location>
</feature>